<gene>
    <name evidence="1" type="ORF">EKE94_12605</name>
</gene>
<proteinExistence type="predicted"/>
<dbReference type="AlphaFoldDB" id="A0A438AFL8"/>
<reference evidence="1 2" key="1">
    <citation type="submission" date="2018-11" db="EMBL/GenBank/DDBJ databases">
        <title>Mesobaculum littorinae gen. nov., sp. nov., isolated from Littorina scabra that represents a novel genus of the order Rhodobacteraceae.</title>
        <authorList>
            <person name="Li F."/>
        </authorList>
    </citation>
    <scope>NUCLEOTIDE SEQUENCE [LARGE SCALE GENOMIC DNA]</scope>
    <source>
        <strain evidence="1 2">M0103</strain>
    </source>
</reference>
<dbReference type="Proteomes" id="UP000285908">
    <property type="component" value="Unassembled WGS sequence"/>
</dbReference>
<organism evidence="1 2">
    <name type="scientific">Mesobaculum littorinae</name>
    <dbReference type="NCBI Taxonomy" id="2486419"/>
    <lineage>
        <taxon>Bacteria</taxon>
        <taxon>Pseudomonadati</taxon>
        <taxon>Pseudomonadota</taxon>
        <taxon>Alphaproteobacteria</taxon>
        <taxon>Rhodobacterales</taxon>
        <taxon>Roseobacteraceae</taxon>
        <taxon>Mesobaculum</taxon>
    </lineage>
</organism>
<evidence type="ECO:0000313" key="1">
    <source>
        <dbReference type="EMBL" id="RVV97395.1"/>
    </source>
</evidence>
<sequence length="110" mass="12052">MFDFVLTALEEEGKGLRAYQIIVARATRMIESDPDRAAPLLLIAQMAEDFVDAHERMPLTTATVQAMNTETQDMVARLNAAWGGDDAAAKLAALTDTARAIAEMRRDRNG</sequence>
<evidence type="ECO:0000313" key="2">
    <source>
        <dbReference type="Proteomes" id="UP000285908"/>
    </source>
</evidence>
<keyword evidence="2" id="KW-1185">Reference proteome</keyword>
<protein>
    <submittedName>
        <fullName evidence="1">Uncharacterized protein</fullName>
    </submittedName>
</protein>
<comment type="caution">
    <text evidence="1">The sequence shown here is derived from an EMBL/GenBank/DDBJ whole genome shotgun (WGS) entry which is preliminary data.</text>
</comment>
<accession>A0A438AFL8</accession>
<dbReference type="RefSeq" id="WP_127906991.1">
    <property type="nucleotide sequence ID" value="NZ_RQXX01000004.1"/>
</dbReference>
<name>A0A438AFL8_9RHOB</name>
<dbReference type="OrthoDB" id="7864931at2"/>
<dbReference type="EMBL" id="RQXX01000004">
    <property type="protein sequence ID" value="RVV97395.1"/>
    <property type="molecule type" value="Genomic_DNA"/>
</dbReference>